<keyword evidence="11" id="KW-1185">Reference proteome</keyword>
<feature type="transmembrane region" description="Helical" evidence="8">
    <location>
        <begin position="27"/>
        <end position="52"/>
    </location>
</feature>
<dbReference type="InterPro" id="IPR007829">
    <property type="entry name" value="TM2"/>
</dbReference>
<evidence type="ECO:0000259" key="9">
    <source>
        <dbReference type="Pfam" id="PF05154"/>
    </source>
</evidence>
<comment type="similarity">
    <text evidence="2">Belongs to the TM2 family.</text>
</comment>
<dbReference type="Proteomes" id="UP000816034">
    <property type="component" value="Unassembled WGS sequence"/>
</dbReference>
<dbReference type="AlphaFoldDB" id="A0AA88KCC7"/>
<evidence type="ECO:0000256" key="8">
    <source>
        <dbReference type="SAM" id="Phobius"/>
    </source>
</evidence>
<evidence type="ECO:0000256" key="3">
    <source>
        <dbReference type="ARBA" id="ARBA00022692"/>
    </source>
</evidence>
<dbReference type="RefSeq" id="XP_044542362.1">
    <property type="nucleotide sequence ID" value="XM_044688595.1"/>
</dbReference>
<feature type="domain" description="TM2" evidence="9">
    <location>
        <begin position="159"/>
        <end position="207"/>
    </location>
</feature>
<evidence type="ECO:0000256" key="4">
    <source>
        <dbReference type="ARBA" id="ARBA00022729"/>
    </source>
</evidence>
<evidence type="ECO:0000256" key="5">
    <source>
        <dbReference type="ARBA" id="ARBA00022989"/>
    </source>
</evidence>
<evidence type="ECO:0000313" key="11">
    <source>
        <dbReference type="Proteomes" id="UP000816034"/>
    </source>
</evidence>
<dbReference type="GO" id="GO:0016020">
    <property type="term" value="C:membrane"/>
    <property type="evidence" value="ECO:0007669"/>
    <property type="project" value="UniProtKB-SubCell"/>
</dbReference>
<dbReference type="PANTHER" id="PTHR21016">
    <property type="entry name" value="BETA-AMYLOID BINDING PROTEIN-RELATED"/>
    <property type="match status" value="1"/>
</dbReference>
<protein>
    <recommendedName>
        <fullName evidence="9">TM2 domain-containing protein</fullName>
    </recommendedName>
</protein>
<feature type="transmembrane region" description="Helical" evidence="8">
    <location>
        <begin position="189"/>
        <end position="211"/>
    </location>
</feature>
<evidence type="ECO:0000256" key="1">
    <source>
        <dbReference type="ARBA" id="ARBA00004141"/>
    </source>
</evidence>
<feature type="transmembrane region" description="Helical" evidence="8">
    <location>
        <begin position="159"/>
        <end position="177"/>
    </location>
</feature>
<comment type="caution">
    <text evidence="10">The sequence shown here is derived from an EMBL/GenBank/DDBJ whole genome shotgun (WGS) entry which is preliminary data.</text>
</comment>
<dbReference type="Pfam" id="PF05154">
    <property type="entry name" value="TM2"/>
    <property type="match status" value="1"/>
</dbReference>
<proteinExistence type="inferred from homology"/>
<dbReference type="PANTHER" id="PTHR21016:SF1">
    <property type="entry name" value="TM2 DOMAIN-CONTAINING PROTEIN 1"/>
    <property type="match status" value="1"/>
</dbReference>
<dbReference type="GeneID" id="68105244"/>
<accession>A0AA88KCC7</accession>
<evidence type="ECO:0000313" key="10">
    <source>
        <dbReference type="EMBL" id="KAG2373188.1"/>
    </source>
</evidence>
<keyword evidence="6 8" id="KW-0472">Membrane</keyword>
<organism evidence="10 11">
    <name type="scientific">Naegleria lovaniensis</name>
    <name type="common">Amoeba</name>
    <dbReference type="NCBI Taxonomy" id="51637"/>
    <lineage>
        <taxon>Eukaryota</taxon>
        <taxon>Discoba</taxon>
        <taxon>Heterolobosea</taxon>
        <taxon>Tetramitia</taxon>
        <taxon>Eutetramitia</taxon>
        <taxon>Vahlkampfiidae</taxon>
        <taxon>Naegleria</taxon>
    </lineage>
</organism>
<comment type="subcellular location">
    <subcellularLocation>
        <location evidence="1">Membrane</location>
        <topology evidence="1">Multi-pass membrane protein</topology>
    </subcellularLocation>
</comment>
<dbReference type="InterPro" id="IPR050932">
    <property type="entry name" value="TM2D1-3-like"/>
</dbReference>
<evidence type="ECO:0000256" key="2">
    <source>
        <dbReference type="ARBA" id="ARBA00008284"/>
    </source>
</evidence>
<keyword evidence="7" id="KW-0325">Glycoprotein</keyword>
<dbReference type="EMBL" id="PYSW02000059">
    <property type="protein sequence ID" value="KAG2373188.1"/>
    <property type="molecule type" value="Genomic_DNA"/>
</dbReference>
<sequence length="244" mass="27679">MFTHRHLPSRSFTKTPKTRTIVNNVNLLYSTMLLLAVINMTIMFDMIVASFVRDELTSPNLVPVYYEDSKYSPNSNMNSFRILSSTSVGNREGDNIPPCDDLYGTQFACDIPNISNKTYEFEGCQPNNTVKVSCTVRDGVTCSGDRTFYKEISCFYTNGYYFSVAMALSVFFGICGIDRFYLGQVGYGLFKLFTFGGFGILWIYDIVLIAMQQTKPNDGSNYIVGYNGPRNLKFIRNNNTYVFN</sequence>
<reference evidence="10 11" key="1">
    <citation type="journal article" date="2018" name="BMC Genomics">
        <title>The genome of Naegleria lovaniensis, the basis for a comparative approach to unravel pathogenicity factors of the human pathogenic amoeba N. fowleri.</title>
        <authorList>
            <person name="Liechti N."/>
            <person name="Schurch N."/>
            <person name="Bruggmann R."/>
            <person name="Wittwer M."/>
        </authorList>
    </citation>
    <scope>NUCLEOTIDE SEQUENCE [LARGE SCALE GENOMIC DNA]</scope>
    <source>
        <strain evidence="10 11">ATCC 30569</strain>
    </source>
</reference>
<keyword evidence="4" id="KW-0732">Signal</keyword>
<keyword evidence="5 8" id="KW-1133">Transmembrane helix</keyword>
<gene>
    <name evidence="10" type="ORF">C9374_012790</name>
</gene>
<name>A0AA88KCC7_NAELO</name>
<evidence type="ECO:0000256" key="7">
    <source>
        <dbReference type="ARBA" id="ARBA00023180"/>
    </source>
</evidence>
<keyword evidence="3 8" id="KW-0812">Transmembrane</keyword>
<evidence type="ECO:0000256" key="6">
    <source>
        <dbReference type="ARBA" id="ARBA00023136"/>
    </source>
</evidence>